<dbReference type="PANTHER" id="PTHR33644">
    <property type="entry name" value="U-BOX DOMAIN-CONTAINING PROTEIN 62-RELATED"/>
    <property type="match status" value="1"/>
</dbReference>
<name>A0A2P6SL21_ROSCH</name>
<reference evidence="2 3" key="1">
    <citation type="journal article" date="2018" name="Nat. Genet.">
        <title>The Rosa genome provides new insights in the design of modern roses.</title>
        <authorList>
            <person name="Bendahmane M."/>
        </authorList>
    </citation>
    <scope>NUCLEOTIDE SEQUENCE [LARGE SCALE GENOMIC DNA]</scope>
    <source>
        <strain evidence="3">cv. Old Blush</strain>
    </source>
</reference>
<evidence type="ECO:0000259" key="1">
    <source>
        <dbReference type="Pfam" id="PF23112"/>
    </source>
</evidence>
<dbReference type="InterPro" id="IPR057649">
    <property type="entry name" value="PUB62-63_C"/>
</dbReference>
<organism evidence="2 3">
    <name type="scientific">Rosa chinensis</name>
    <name type="common">China rose</name>
    <dbReference type="NCBI Taxonomy" id="74649"/>
    <lineage>
        <taxon>Eukaryota</taxon>
        <taxon>Viridiplantae</taxon>
        <taxon>Streptophyta</taxon>
        <taxon>Embryophyta</taxon>
        <taxon>Tracheophyta</taxon>
        <taxon>Spermatophyta</taxon>
        <taxon>Magnoliopsida</taxon>
        <taxon>eudicotyledons</taxon>
        <taxon>Gunneridae</taxon>
        <taxon>Pentapetalae</taxon>
        <taxon>rosids</taxon>
        <taxon>fabids</taxon>
        <taxon>Rosales</taxon>
        <taxon>Rosaceae</taxon>
        <taxon>Rosoideae</taxon>
        <taxon>Rosoideae incertae sedis</taxon>
        <taxon>Rosa</taxon>
    </lineage>
</organism>
<dbReference type="EMBL" id="PDCK01000039">
    <property type="protein sequence ID" value="PRQ59385.1"/>
    <property type="molecule type" value="Genomic_DNA"/>
</dbReference>
<keyword evidence="3" id="KW-1185">Reference proteome</keyword>
<feature type="domain" description="PUB 62/63 C-terminal" evidence="1">
    <location>
        <begin position="133"/>
        <end position="191"/>
    </location>
</feature>
<dbReference type="Gramene" id="PRQ59385">
    <property type="protein sequence ID" value="PRQ59385"/>
    <property type="gene ID" value="RchiOBHm_Chr1g0369621"/>
</dbReference>
<gene>
    <name evidence="2" type="ORF">RchiOBHm_Chr1g0369621</name>
</gene>
<dbReference type="AlphaFoldDB" id="A0A2P6SL21"/>
<dbReference type="Pfam" id="PF23112">
    <property type="entry name" value="PUB62-63_C"/>
    <property type="match status" value="1"/>
</dbReference>
<evidence type="ECO:0000313" key="2">
    <source>
        <dbReference type="EMBL" id="PRQ59385.1"/>
    </source>
</evidence>
<evidence type="ECO:0000313" key="3">
    <source>
        <dbReference type="Proteomes" id="UP000238479"/>
    </source>
</evidence>
<accession>A0A2P6SL21</accession>
<sequence length="267" mass="30264">MILPCGHSFGAGGVQQVITMHSAKRGTNYIWFWKDNICVYQINIPLCCFDCQIESLFCFFLMCCRKACFTCSQSISEDSIAPNLSLRSAVQAFRHEEELHFYLSSKRKRERPDQDRGGYGDLALTHPPRGRGVQFPFLMTNRVIIKGNKRTPQRFVGREAVVTTQCLNGWHVVKTLDNAESVKLQYHSLAKVSDDSSSKALPSNIHDIIHDIMSSMTNKQCLIVNVGEFGPSFLPRVNEKGSMGLRFSLKESIFKQRLFQVKKNGSM</sequence>
<dbReference type="STRING" id="74649.A0A2P6SL21"/>
<dbReference type="PANTHER" id="PTHR33644:SF5">
    <property type="entry name" value="U-BOX DOMAIN-CONTAINING PROTEIN 62"/>
    <property type="match status" value="1"/>
</dbReference>
<protein>
    <submittedName>
        <fullName evidence="2">Putative Zinc finger, RING/FYVE/PHD-type</fullName>
    </submittedName>
</protein>
<proteinExistence type="predicted"/>
<comment type="caution">
    <text evidence="2">The sequence shown here is derived from an EMBL/GenBank/DDBJ whole genome shotgun (WGS) entry which is preliminary data.</text>
</comment>
<dbReference type="Proteomes" id="UP000238479">
    <property type="component" value="Chromosome 1"/>
</dbReference>